<dbReference type="GO" id="GO:0000978">
    <property type="term" value="F:RNA polymerase II cis-regulatory region sequence-specific DNA binding"/>
    <property type="evidence" value="ECO:0007669"/>
    <property type="project" value="TreeGrafter"/>
</dbReference>
<dbReference type="Proteomes" id="UP000054251">
    <property type="component" value="Unassembled WGS sequence"/>
</dbReference>
<comment type="caution">
    <text evidence="7">The sequence shown here is derived from an EMBL/GenBank/DDBJ whole genome shotgun (WGS) entry which is preliminary data.</text>
</comment>
<dbReference type="InterPro" id="IPR001138">
    <property type="entry name" value="Zn2Cys6_DnaBD"/>
</dbReference>
<accession>A0A0V1PQL2</accession>
<keyword evidence="4" id="KW-0539">Nucleus</keyword>
<gene>
    <name evidence="7" type="ORF">AC631_05970</name>
</gene>
<dbReference type="PROSITE" id="PS50048">
    <property type="entry name" value="ZN2_CY6_FUNGAL_2"/>
    <property type="match status" value="1"/>
</dbReference>
<name>A0A0V1PQL2_9ASCO</name>
<dbReference type="RefSeq" id="XP_015464373.1">
    <property type="nucleotide sequence ID" value="XM_015614799.1"/>
</dbReference>
<organism evidence="7 8">
    <name type="scientific">Debaryomyces fabryi</name>
    <dbReference type="NCBI Taxonomy" id="58627"/>
    <lineage>
        <taxon>Eukaryota</taxon>
        <taxon>Fungi</taxon>
        <taxon>Dikarya</taxon>
        <taxon>Ascomycota</taxon>
        <taxon>Saccharomycotina</taxon>
        <taxon>Pichiomycetes</taxon>
        <taxon>Debaryomycetaceae</taxon>
        <taxon>Debaryomyces</taxon>
    </lineage>
</organism>
<evidence type="ECO:0000313" key="8">
    <source>
        <dbReference type="Proteomes" id="UP000054251"/>
    </source>
</evidence>
<dbReference type="PANTHER" id="PTHR47424:SF3">
    <property type="entry name" value="REGULATORY PROTEIN GAL4"/>
    <property type="match status" value="1"/>
</dbReference>
<dbReference type="OrthoDB" id="3364175at2759"/>
<evidence type="ECO:0000259" key="6">
    <source>
        <dbReference type="PROSITE" id="PS50048"/>
    </source>
</evidence>
<evidence type="ECO:0000256" key="1">
    <source>
        <dbReference type="ARBA" id="ARBA00023015"/>
    </source>
</evidence>
<dbReference type="InterPro" id="IPR051127">
    <property type="entry name" value="Fungal_SecMet_Regulators"/>
</dbReference>
<dbReference type="CDD" id="cd12148">
    <property type="entry name" value="fungal_TF_MHR"/>
    <property type="match status" value="1"/>
</dbReference>
<feature type="region of interest" description="Disordered" evidence="5">
    <location>
        <begin position="147"/>
        <end position="166"/>
    </location>
</feature>
<dbReference type="GO" id="GO:0000435">
    <property type="term" value="P:positive regulation of transcription from RNA polymerase II promoter by galactose"/>
    <property type="evidence" value="ECO:0007669"/>
    <property type="project" value="TreeGrafter"/>
</dbReference>
<keyword evidence="3" id="KW-0804">Transcription</keyword>
<dbReference type="Pfam" id="PF00172">
    <property type="entry name" value="Zn_clus"/>
    <property type="match status" value="1"/>
</dbReference>
<dbReference type="Gene3D" id="4.10.240.10">
    <property type="entry name" value="Zn(2)-C6 fungal-type DNA-binding domain"/>
    <property type="match status" value="1"/>
</dbReference>
<dbReference type="SMART" id="SM00066">
    <property type="entry name" value="GAL4"/>
    <property type="match status" value="1"/>
</dbReference>
<evidence type="ECO:0000256" key="4">
    <source>
        <dbReference type="ARBA" id="ARBA00023242"/>
    </source>
</evidence>
<keyword evidence="8" id="KW-1185">Reference proteome</keyword>
<dbReference type="AlphaFoldDB" id="A0A0V1PQL2"/>
<feature type="region of interest" description="Disordered" evidence="5">
    <location>
        <begin position="93"/>
        <end position="113"/>
    </location>
</feature>
<evidence type="ECO:0000256" key="2">
    <source>
        <dbReference type="ARBA" id="ARBA00023125"/>
    </source>
</evidence>
<evidence type="ECO:0000256" key="3">
    <source>
        <dbReference type="ARBA" id="ARBA00023163"/>
    </source>
</evidence>
<feature type="domain" description="Zn(2)-C6 fungal-type" evidence="6">
    <location>
        <begin position="21"/>
        <end position="51"/>
    </location>
</feature>
<dbReference type="EMBL" id="LMYN01000388">
    <property type="protein sequence ID" value="KRZ98270.1"/>
    <property type="molecule type" value="Genomic_DNA"/>
</dbReference>
<dbReference type="GeneID" id="26842979"/>
<feature type="non-terminal residue" evidence="7">
    <location>
        <position position="310"/>
    </location>
</feature>
<sequence length="310" mass="34652">MVAEKNSRSNEKTKRRRVALACEGCRQRKTKCDGVQPICGICLKRKIPCIYGKKYTRAHVSVEYVKSLEEKLGILSNDKHKSINMNRSSSVVSEGNLNDYESDGRESITNSATGSQGVTFPYTPISDSHLGSNKKILVSTDTALQKNGESNYKDEDLTTDAMGAGSGTAPNVSKDKSFYGRSAAMSFMKELFATVDGKPIDKVELISERPCVYKMSRNEKERSTISLSGIVVPPRSVADSYVKNYFEYAYPLYPFIHRQTFMCAYEEIWSGDAVNCEVDELFYSILNIIFAFGYRLSPLGERLEENTTAN</sequence>
<dbReference type="PROSITE" id="PS00463">
    <property type="entry name" value="ZN2_CY6_FUNGAL_1"/>
    <property type="match status" value="1"/>
</dbReference>
<dbReference type="SUPFAM" id="SSF57701">
    <property type="entry name" value="Zn2/Cys6 DNA-binding domain"/>
    <property type="match status" value="1"/>
</dbReference>
<proteinExistence type="predicted"/>
<dbReference type="GO" id="GO:0005634">
    <property type="term" value="C:nucleus"/>
    <property type="evidence" value="ECO:0007669"/>
    <property type="project" value="TreeGrafter"/>
</dbReference>
<evidence type="ECO:0000256" key="5">
    <source>
        <dbReference type="SAM" id="MobiDB-lite"/>
    </source>
</evidence>
<keyword evidence="1" id="KW-0805">Transcription regulation</keyword>
<dbReference type="CDD" id="cd00067">
    <property type="entry name" value="GAL4"/>
    <property type="match status" value="1"/>
</dbReference>
<dbReference type="GO" id="GO:0008270">
    <property type="term" value="F:zinc ion binding"/>
    <property type="evidence" value="ECO:0007669"/>
    <property type="project" value="InterPro"/>
</dbReference>
<protein>
    <recommendedName>
        <fullName evidence="6">Zn(2)-C6 fungal-type domain-containing protein</fullName>
    </recommendedName>
</protein>
<dbReference type="GO" id="GO:0000981">
    <property type="term" value="F:DNA-binding transcription factor activity, RNA polymerase II-specific"/>
    <property type="evidence" value="ECO:0007669"/>
    <property type="project" value="InterPro"/>
</dbReference>
<evidence type="ECO:0000313" key="7">
    <source>
        <dbReference type="EMBL" id="KRZ98270.1"/>
    </source>
</evidence>
<reference evidence="7 8" key="1">
    <citation type="submission" date="2015-11" db="EMBL/GenBank/DDBJ databases">
        <title>The genome of Debaryomyces fabryi.</title>
        <authorList>
            <person name="Tafer H."/>
            <person name="Lopandic K."/>
        </authorList>
    </citation>
    <scope>NUCLEOTIDE SEQUENCE [LARGE SCALE GENOMIC DNA]</scope>
    <source>
        <strain evidence="7 8">CBS 789</strain>
    </source>
</reference>
<dbReference type="InterPro" id="IPR036864">
    <property type="entry name" value="Zn2-C6_fun-type_DNA-bd_sf"/>
</dbReference>
<keyword evidence="2" id="KW-0238">DNA-binding</keyword>
<dbReference type="PANTHER" id="PTHR47424">
    <property type="entry name" value="REGULATORY PROTEIN GAL4"/>
    <property type="match status" value="1"/>
</dbReference>